<dbReference type="GO" id="GO:0030649">
    <property type="term" value="P:aminoglycoside antibiotic catabolic process"/>
    <property type="evidence" value="ECO:0007669"/>
    <property type="project" value="TreeGrafter"/>
</dbReference>
<dbReference type="InterPro" id="IPR041380">
    <property type="entry name" value="Acetyltransf_17"/>
</dbReference>
<dbReference type="HAMAP" id="MF_01812">
    <property type="entry name" value="Eis"/>
    <property type="match status" value="1"/>
</dbReference>
<sequence length="410" mass="44728">MTAPFDRITTRCAAQGDWPGIIALLDEAFLGGGDPSGWDAERAVYAPERALVARDGERVVAHVASYGRDLAVPGGTLPAAHVALVAVAPLYRRRRLLSTLMQKHLVERRAAGESLAVLWASEGRIYQRFGYGLASTRLELDVDTRAAGLDTAPTAYLLEDAVPADAIPRLRDVYERLWRHRPGWSGRTDTWWRRLTEDPPARRGGATPLRALLAVADGQPRGYALWRAEPRWDDAGPRGTVDLRELVSADPSATRALWRFLFAVDLTRTLRYRFGAADDPLAHLLDEPRQLRATVADAHWVRLLDVAAALAGRRYRTPVDVVLEVRDALIPQNAGRYRLRGDRSTASCTGTTADADLTLDVRDLGAAYLGGTPLTALAAAGRVAAHRPGALDAAADAFSWRPGPSVVEDF</sequence>
<organism evidence="6 7">
    <name type="scientific">Virgisporangium aliadipatigenens</name>
    <dbReference type="NCBI Taxonomy" id="741659"/>
    <lineage>
        <taxon>Bacteria</taxon>
        <taxon>Bacillati</taxon>
        <taxon>Actinomycetota</taxon>
        <taxon>Actinomycetes</taxon>
        <taxon>Micromonosporales</taxon>
        <taxon>Micromonosporaceae</taxon>
        <taxon>Virgisporangium</taxon>
    </lineage>
</organism>
<dbReference type="Gene3D" id="3.30.1050.10">
    <property type="entry name" value="SCP2 sterol-binding domain"/>
    <property type="match status" value="1"/>
</dbReference>
<feature type="active site" description="Proton donor" evidence="4">
    <location>
        <position position="126"/>
    </location>
</feature>
<proteinExistence type="inferred from homology"/>
<dbReference type="PANTHER" id="PTHR37817:SF1">
    <property type="entry name" value="N-ACETYLTRANSFERASE EIS"/>
    <property type="match status" value="1"/>
</dbReference>
<dbReference type="Gene3D" id="3.40.630.30">
    <property type="match status" value="2"/>
</dbReference>
<evidence type="ECO:0000313" key="6">
    <source>
        <dbReference type="EMBL" id="GIJ51912.1"/>
    </source>
</evidence>
<protein>
    <submittedName>
        <fullName evidence="6">UPF0256 protein</fullName>
    </submittedName>
</protein>
<evidence type="ECO:0000256" key="2">
    <source>
        <dbReference type="ARBA" id="ARBA00022679"/>
    </source>
</evidence>
<dbReference type="InterPro" id="IPR025559">
    <property type="entry name" value="Eis_dom"/>
</dbReference>
<dbReference type="PROSITE" id="PS51186">
    <property type="entry name" value="GNAT"/>
    <property type="match status" value="1"/>
</dbReference>
<dbReference type="SUPFAM" id="SSF55729">
    <property type="entry name" value="Acyl-CoA N-acyltransferases (Nat)"/>
    <property type="match status" value="1"/>
</dbReference>
<feature type="active site" description="Proton acceptor; via carboxylate" evidence="4">
    <location>
        <position position="410"/>
    </location>
</feature>
<dbReference type="PANTHER" id="PTHR37817">
    <property type="entry name" value="N-ACETYLTRANSFERASE EIS"/>
    <property type="match status" value="1"/>
</dbReference>
<feature type="domain" description="N-acetyltransferase" evidence="5">
    <location>
        <begin position="8"/>
        <end position="163"/>
    </location>
</feature>
<gene>
    <name evidence="6" type="ORF">Val02_87980</name>
</gene>
<evidence type="ECO:0000256" key="3">
    <source>
        <dbReference type="ARBA" id="ARBA00023315"/>
    </source>
</evidence>
<reference evidence="6" key="1">
    <citation type="submission" date="2021-01" db="EMBL/GenBank/DDBJ databases">
        <title>Whole genome shotgun sequence of Virgisporangium aliadipatigenens NBRC 105644.</title>
        <authorList>
            <person name="Komaki H."/>
            <person name="Tamura T."/>
        </authorList>
    </citation>
    <scope>NUCLEOTIDE SEQUENCE</scope>
    <source>
        <strain evidence="6">NBRC 105644</strain>
    </source>
</reference>
<dbReference type="SUPFAM" id="SSF55718">
    <property type="entry name" value="SCP-like"/>
    <property type="match status" value="1"/>
</dbReference>
<dbReference type="Proteomes" id="UP000619260">
    <property type="component" value="Unassembled WGS sequence"/>
</dbReference>
<dbReference type="Pfam" id="PF13530">
    <property type="entry name" value="SCP2_2"/>
    <property type="match status" value="1"/>
</dbReference>
<keyword evidence="7" id="KW-1185">Reference proteome</keyword>
<dbReference type="InterPro" id="IPR051554">
    <property type="entry name" value="Acetyltransferase_Eis"/>
</dbReference>
<dbReference type="InterPro" id="IPR036527">
    <property type="entry name" value="SCP2_sterol-bd_dom_sf"/>
</dbReference>
<dbReference type="Pfam" id="PF13527">
    <property type="entry name" value="Acetyltransf_9"/>
    <property type="match status" value="1"/>
</dbReference>
<dbReference type="InterPro" id="IPR022902">
    <property type="entry name" value="NAcTrfase_Eis"/>
</dbReference>
<evidence type="ECO:0000256" key="4">
    <source>
        <dbReference type="HAMAP-Rule" id="MF_01812"/>
    </source>
</evidence>
<comment type="subunit">
    <text evidence="4">Homohexamer; trimer of dimers.</text>
</comment>
<feature type="binding site" evidence="4">
    <location>
        <begin position="85"/>
        <end position="87"/>
    </location>
    <ligand>
        <name>acetyl-CoA</name>
        <dbReference type="ChEBI" id="CHEBI:57288"/>
    </ligand>
</feature>
<evidence type="ECO:0000256" key="1">
    <source>
        <dbReference type="ARBA" id="ARBA00009213"/>
    </source>
</evidence>
<dbReference type="GO" id="GO:0034069">
    <property type="term" value="F:aminoglycoside N-acetyltransferase activity"/>
    <property type="evidence" value="ECO:0007669"/>
    <property type="project" value="TreeGrafter"/>
</dbReference>
<dbReference type="NCBIfam" id="NF002367">
    <property type="entry name" value="PRK01346.1-4"/>
    <property type="match status" value="1"/>
</dbReference>
<comment type="similarity">
    <text evidence="1 4">Belongs to the acetyltransferase Eis family.</text>
</comment>
<dbReference type="Pfam" id="PF17668">
    <property type="entry name" value="Acetyltransf_17"/>
    <property type="match status" value="1"/>
</dbReference>
<dbReference type="InterPro" id="IPR000182">
    <property type="entry name" value="GNAT_dom"/>
</dbReference>
<dbReference type="RefSeq" id="WP_239153789.1">
    <property type="nucleotide sequence ID" value="NZ_BOPF01000057.1"/>
</dbReference>
<comment type="caution">
    <text evidence="6">The sequence shown here is derived from an EMBL/GenBank/DDBJ whole genome shotgun (WGS) entry which is preliminary data.</text>
</comment>
<evidence type="ECO:0000313" key="7">
    <source>
        <dbReference type="Proteomes" id="UP000619260"/>
    </source>
</evidence>
<evidence type="ECO:0000259" key="5">
    <source>
        <dbReference type="PROSITE" id="PS51186"/>
    </source>
</evidence>
<keyword evidence="2 4" id="KW-0808">Transferase</keyword>
<name>A0A8J4DXB0_9ACTN</name>
<feature type="binding site" evidence="4">
    <location>
        <begin position="93"/>
        <end position="98"/>
    </location>
    <ligand>
        <name>acetyl-CoA</name>
        <dbReference type="ChEBI" id="CHEBI:57288"/>
    </ligand>
</feature>
<dbReference type="EMBL" id="BOPF01000057">
    <property type="protein sequence ID" value="GIJ51912.1"/>
    <property type="molecule type" value="Genomic_DNA"/>
</dbReference>
<dbReference type="AlphaFoldDB" id="A0A8J4DXB0"/>
<dbReference type="InterPro" id="IPR016181">
    <property type="entry name" value="Acyl_CoA_acyltransferase"/>
</dbReference>
<feature type="binding site" evidence="4">
    <location>
        <begin position="121"/>
        <end position="122"/>
    </location>
    <ligand>
        <name>acetyl-CoA</name>
        <dbReference type="ChEBI" id="CHEBI:57288"/>
    </ligand>
</feature>
<accession>A0A8J4DXB0</accession>
<keyword evidence="3 4" id="KW-0012">Acyltransferase</keyword>